<keyword evidence="5 7" id="KW-0676">Redox-active center</keyword>
<protein>
    <submittedName>
        <fullName evidence="9">AhpC/TSA family protein</fullName>
    </submittedName>
</protein>
<evidence type="ECO:0000256" key="1">
    <source>
        <dbReference type="ARBA" id="ARBA00010505"/>
    </source>
</evidence>
<evidence type="ECO:0000259" key="8">
    <source>
        <dbReference type="PROSITE" id="PS51352"/>
    </source>
</evidence>
<dbReference type="CDD" id="cd03013">
    <property type="entry name" value="PRX5_like"/>
    <property type="match status" value="1"/>
</dbReference>
<proteinExistence type="inferred from homology"/>
<comment type="function">
    <text evidence="7">Thiol-specific peroxidase that catalyzes the reduction of hydrogen peroxide and organic hydroperoxides to water and alcohols, respectively. Plays a role in cell protection against oxidative stress by detoxifying peroxides.</text>
</comment>
<evidence type="ECO:0000256" key="5">
    <source>
        <dbReference type="ARBA" id="ARBA00023284"/>
    </source>
</evidence>
<keyword evidence="3 7" id="KW-0049">Antioxidant</keyword>
<evidence type="ECO:0000256" key="4">
    <source>
        <dbReference type="ARBA" id="ARBA00023002"/>
    </source>
</evidence>
<dbReference type="GO" id="GO:0005739">
    <property type="term" value="C:mitochondrion"/>
    <property type="evidence" value="ECO:0007669"/>
    <property type="project" value="TreeGrafter"/>
</dbReference>
<feature type="active site" description="Cysteine sulfenic acid (-SOH) intermediate" evidence="6">
    <location>
        <position position="73"/>
    </location>
</feature>
<reference evidence="9" key="1">
    <citation type="journal article" date="2020" name="Stud. Mycol.">
        <title>101 Dothideomycetes genomes: a test case for predicting lifestyles and emergence of pathogens.</title>
        <authorList>
            <person name="Haridas S."/>
            <person name="Albert R."/>
            <person name="Binder M."/>
            <person name="Bloem J."/>
            <person name="Labutti K."/>
            <person name="Salamov A."/>
            <person name="Andreopoulos B."/>
            <person name="Baker S."/>
            <person name="Barry K."/>
            <person name="Bills G."/>
            <person name="Bluhm B."/>
            <person name="Cannon C."/>
            <person name="Castanera R."/>
            <person name="Culley D."/>
            <person name="Daum C."/>
            <person name="Ezra D."/>
            <person name="Gonzalez J."/>
            <person name="Henrissat B."/>
            <person name="Kuo A."/>
            <person name="Liang C."/>
            <person name="Lipzen A."/>
            <person name="Lutzoni F."/>
            <person name="Magnuson J."/>
            <person name="Mondo S."/>
            <person name="Nolan M."/>
            <person name="Ohm R."/>
            <person name="Pangilinan J."/>
            <person name="Park H.-J."/>
            <person name="Ramirez L."/>
            <person name="Alfaro M."/>
            <person name="Sun H."/>
            <person name="Tritt A."/>
            <person name="Yoshinaga Y."/>
            <person name="Zwiers L.-H."/>
            <person name="Turgeon B."/>
            <person name="Goodwin S."/>
            <person name="Spatafora J."/>
            <person name="Crous P."/>
            <person name="Grigoriev I."/>
        </authorList>
    </citation>
    <scope>NUCLEOTIDE SEQUENCE</scope>
    <source>
        <strain evidence="9">CBS 122368</strain>
    </source>
</reference>
<sequence>MFAARRVPLARPLTATTRRLFHASAPAYVQVGDKIPDVELMEGSPGSKVNIADELRSGKGLVIGVPAAFSPSCSESHIPGYINSAQLKSAGRVFVVSVNDAFVMKAWGKVLDPSGSSGIRFLADPDLRFTKALDLAFDGAAIFGGDRSKRYALVTEDGAVKEAHVESENTGLKVSSADNVLGKLLKE</sequence>
<dbReference type="SUPFAM" id="SSF52833">
    <property type="entry name" value="Thioredoxin-like"/>
    <property type="match status" value="1"/>
</dbReference>
<dbReference type="PANTHER" id="PTHR10430">
    <property type="entry name" value="PEROXIREDOXIN"/>
    <property type="match status" value="1"/>
</dbReference>
<dbReference type="GO" id="GO:0042744">
    <property type="term" value="P:hydrogen peroxide catabolic process"/>
    <property type="evidence" value="ECO:0007669"/>
    <property type="project" value="TreeGrafter"/>
</dbReference>
<feature type="domain" description="Thioredoxin" evidence="8">
    <location>
        <begin position="29"/>
        <end position="187"/>
    </location>
</feature>
<dbReference type="EMBL" id="ML987202">
    <property type="protein sequence ID" value="KAF2244645.1"/>
    <property type="molecule type" value="Genomic_DNA"/>
</dbReference>
<keyword evidence="4 7" id="KW-0560">Oxidoreductase</keyword>
<dbReference type="Pfam" id="PF08534">
    <property type="entry name" value="Redoxin"/>
    <property type="match status" value="1"/>
</dbReference>
<keyword evidence="10" id="KW-1185">Reference proteome</keyword>
<dbReference type="InterPro" id="IPR013740">
    <property type="entry name" value="Redoxin"/>
</dbReference>
<evidence type="ECO:0000313" key="10">
    <source>
        <dbReference type="Proteomes" id="UP000800094"/>
    </source>
</evidence>
<keyword evidence="2 7" id="KW-0575">Peroxidase</keyword>
<dbReference type="InterPro" id="IPR036249">
    <property type="entry name" value="Thioredoxin-like_sf"/>
</dbReference>
<organism evidence="9 10">
    <name type="scientific">Trematosphaeria pertusa</name>
    <dbReference type="NCBI Taxonomy" id="390896"/>
    <lineage>
        <taxon>Eukaryota</taxon>
        <taxon>Fungi</taxon>
        <taxon>Dikarya</taxon>
        <taxon>Ascomycota</taxon>
        <taxon>Pezizomycotina</taxon>
        <taxon>Dothideomycetes</taxon>
        <taxon>Pleosporomycetidae</taxon>
        <taxon>Pleosporales</taxon>
        <taxon>Massarineae</taxon>
        <taxon>Trematosphaeriaceae</taxon>
        <taxon>Trematosphaeria</taxon>
    </lineage>
</organism>
<dbReference type="GO" id="GO:0008379">
    <property type="term" value="F:thioredoxin peroxidase activity"/>
    <property type="evidence" value="ECO:0007669"/>
    <property type="project" value="InterPro"/>
</dbReference>
<dbReference type="OrthoDB" id="1882547at2759"/>
<dbReference type="PROSITE" id="PS51352">
    <property type="entry name" value="THIOREDOXIN_2"/>
    <property type="match status" value="1"/>
</dbReference>
<accession>A0A6A6I2E2</accession>
<dbReference type="GO" id="GO:0005777">
    <property type="term" value="C:peroxisome"/>
    <property type="evidence" value="ECO:0007669"/>
    <property type="project" value="TreeGrafter"/>
</dbReference>
<dbReference type="Gene3D" id="3.40.30.10">
    <property type="entry name" value="Glutaredoxin"/>
    <property type="match status" value="1"/>
</dbReference>
<evidence type="ECO:0000256" key="7">
    <source>
        <dbReference type="RuleBase" id="RU366011"/>
    </source>
</evidence>
<dbReference type="RefSeq" id="XP_033679649.1">
    <property type="nucleotide sequence ID" value="XM_033825125.1"/>
</dbReference>
<comment type="similarity">
    <text evidence="1 7">Belongs to the peroxiredoxin family. Prx5 subfamily.</text>
</comment>
<dbReference type="GO" id="GO:0034599">
    <property type="term" value="P:cellular response to oxidative stress"/>
    <property type="evidence" value="ECO:0007669"/>
    <property type="project" value="InterPro"/>
</dbReference>
<dbReference type="InterPro" id="IPR037944">
    <property type="entry name" value="PRX5-like"/>
</dbReference>
<dbReference type="GO" id="GO:0045454">
    <property type="term" value="P:cell redox homeostasis"/>
    <property type="evidence" value="ECO:0007669"/>
    <property type="project" value="TreeGrafter"/>
</dbReference>
<evidence type="ECO:0000313" key="9">
    <source>
        <dbReference type="EMBL" id="KAF2244645.1"/>
    </source>
</evidence>
<evidence type="ECO:0000256" key="2">
    <source>
        <dbReference type="ARBA" id="ARBA00022559"/>
    </source>
</evidence>
<dbReference type="FunFam" id="3.40.30.10:FF:000159">
    <property type="entry name" value="Peroxiredoxin"/>
    <property type="match status" value="1"/>
</dbReference>
<evidence type="ECO:0000256" key="3">
    <source>
        <dbReference type="ARBA" id="ARBA00022862"/>
    </source>
</evidence>
<gene>
    <name evidence="9" type="ORF">BU26DRAFT_463308</name>
</gene>
<dbReference type="GeneID" id="54578455"/>
<dbReference type="PANTHER" id="PTHR10430:SF39">
    <property type="entry name" value="PEROXISOMAL MEMBRANE ASSOCIATED PROTEIN 20"/>
    <property type="match status" value="1"/>
</dbReference>
<dbReference type="InterPro" id="IPR013766">
    <property type="entry name" value="Thioredoxin_domain"/>
</dbReference>
<dbReference type="Proteomes" id="UP000800094">
    <property type="component" value="Unassembled WGS sequence"/>
</dbReference>
<dbReference type="GO" id="GO:0005829">
    <property type="term" value="C:cytosol"/>
    <property type="evidence" value="ECO:0007669"/>
    <property type="project" value="TreeGrafter"/>
</dbReference>
<name>A0A6A6I2E2_9PLEO</name>
<dbReference type="AlphaFoldDB" id="A0A6A6I2E2"/>
<evidence type="ECO:0000256" key="6">
    <source>
        <dbReference type="PIRSR" id="PIRSR637944-1"/>
    </source>
</evidence>